<evidence type="ECO:0000256" key="7">
    <source>
        <dbReference type="ARBA" id="ARBA00022723"/>
    </source>
</evidence>
<evidence type="ECO:0000256" key="1">
    <source>
        <dbReference type="ARBA" id="ARBA00004651"/>
    </source>
</evidence>
<dbReference type="AlphaFoldDB" id="A0AAW5QWR8"/>
<evidence type="ECO:0000256" key="4">
    <source>
        <dbReference type="ARBA" id="ARBA00022475"/>
    </source>
</evidence>
<dbReference type="GO" id="GO:0070069">
    <property type="term" value="C:cytochrome complex"/>
    <property type="evidence" value="ECO:0007669"/>
    <property type="project" value="UniProtKB-UniRule"/>
</dbReference>
<evidence type="ECO:0000256" key="3">
    <source>
        <dbReference type="ARBA" id="ARBA00022448"/>
    </source>
</evidence>
<feature type="transmembrane region" description="Helical" evidence="12">
    <location>
        <begin position="357"/>
        <end position="378"/>
    </location>
</feature>
<keyword evidence="5 12" id="KW-0349">Heme</keyword>
<feature type="transmembrane region" description="Helical" evidence="12">
    <location>
        <begin position="214"/>
        <end position="236"/>
    </location>
</feature>
<dbReference type="PANTHER" id="PTHR30365">
    <property type="entry name" value="CYTOCHROME D UBIQUINOL OXIDASE"/>
    <property type="match status" value="1"/>
</dbReference>
<gene>
    <name evidence="14" type="ORF">MUB46_11590</name>
</gene>
<keyword evidence="4 12" id="KW-1003">Cell membrane</keyword>
<feature type="transmembrane region" description="Helical" evidence="12">
    <location>
        <begin position="183"/>
        <end position="207"/>
    </location>
</feature>
<dbReference type="GO" id="GO:0046872">
    <property type="term" value="F:metal ion binding"/>
    <property type="evidence" value="ECO:0007669"/>
    <property type="project" value="UniProtKB-UniRule"/>
</dbReference>
<feature type="transmembrane region" description="Helical" evidence="12">
    <location>
        <begin position="398"/>
        <end position="427"/>
    </location>
</feature>
<dbReference type="GO" id="GO:0005886">
    <property type="term" value="C:plasma membrane"/>
    <property type="evidence" value="ECO:0007669"/>
    <property type="project" value="UniProtKB-SubCell"/>
</dbReference>
<evidence type="ECO:0000256" key="11">
    <source>
        <dbReference type="ARBA" id="ARBA00023136"/>
    </source>
</evidence>
<evidence type="ECO:0000313" key="15">
    <source>
        <dbReference type="Proteomes" id="UP001320898"/>
    </source>
</evidence>
<dbReference type="GO" id="GO:0009055">
    <property type="term" value="F:electron transfer activity"/>
    <property type="evidence" value="ECO:0007669"/>
    <property type="project" value="UniProtKB-UniRule"/>
</dbReference>
<keyword evidence="6 12" id="KW-0812">Transmembrane</keyword>
<feature type="transmembrane region" description="Helical" evidence="12">
    <location>
        <begin position="17"/>
        <end position="41"/>
    </location>
</feature>
<dbReference type="GO" id="GO:0019646">
    <property type="term" value="P:aerobic electron transport chain"/>
    <property type="evidence" value="ECO:0007669"/>
    <property type="project" value="InterPro"/>
</dbReference>
<evidence type="ECO:0000256" key="8">
    <source>
        <dbReference type="ARBA" id="ARBA00022982"/>
    </source>
</evidence>
<keyword evidence="11 12" id="KW-0472">Membrane</keyword>
<organism evidence="14 15">
    <name type="scientific">Microbaculum marinisediminis</name>
    <dbReference type="NCBI Taxonomy" id="2931392"/>
    <lineage>
        <taxon>Bacteria</taxon>
        <taxon>Pseudomonadati</taxon>
        <taxon>Pseudomonadota</taxon>
        <taxon>Alphaproteobacteria</taxon>
        <taxon>Hyphomicrobiales</taxon>
        <taxon>Tepidamorphaceae</taxon>
        <taxon>Microbaculum</taxon>
    </lineage>
</organism>
<keyword evidence="7 12" id="KW-0479">Metal-binding</keyword>
<evidence type="ECO:0000256" key="10">
    <source>
        <dbReference type="ARBA" id="ARBA00023004"/>
    </source>
</evidence>
<feature type="transmembrane region" description="Helical" evidence="12">
    <location>
        <begin position="323"/>
        <end position="345"/>
    </location>
</feature>
<comment type="subcellular location">
    <subcellularLocation>
        <location evidence="12">Cell inner membrane</location>
    </subcellularLocation>
    <subcellularLocation>
        <location evidence="1">Cell membrane</location>
        <topology evidence="1">Multi-pass membrane protein</topology>
    </subcellularLocation>
</comment>
<evidence type="ECO:0000256" key="13">
    <source>
        <dbReference type="SAM" id="MobiDB-lite"/>
    </source>
</evidence>
<evidence type="ECO:0000313" key="14">
    <source>
        <dbReference type="EMBL" id="MCT8972501.1"/>
    </source>
</evidence>
<evidence type="ECO:0000256" key="6">
    <source>
        <dbReference type="ARBA" id="ARBA00022692"/>
    </source>
</evidence>
<dbReference type="GO" id="GO:0016682">
    <property type="term" value="F:oxidoreductase activity, acting on diphenols and related substances as donors, oxygen as acceptor"/>
    <property type="evidence" value="ECO:0007669"/>
    <property type="project" value="TreeGrafter"/>
</dbReference>
<sequence length="468" mass="51589">MDFDPVLLARIQFGFTVAFHIIFPSFTIGLSAWIATLLVVWRRTGEERYRELARFWTKVFAVSFAMGVVSGLVLSYQFGTNWSRFSDVVGNVVAPLIGYEVLTAFFLEATFLGIMLFGWNRVPPWLHVLSAVCVAVGTSISAFWILSANSWMQFPTGHVIRDGIAYPEDWLKIVFSPTFPLRLAHMLIAAYLTTSFVVLAIGARYLLMGKHKPYAGIMLKMGLGMAIVLAPLQAFVGDMSGLSVRDHQPAKLAAIEAHWEADAPGPVPLILFAWPDEALEKNDFEIAIPYLGSLIVTHSLSGSYPGLKAFPPEDRPPLWGPFFGFRIMVGLGFLMIFVAWTGGILWWRGRLETNRTFLRIASWMWPAGFIAVLSGWIVTEVGRQPWVATGILRTADAASPVSAGVVLTSLILFVVVYGVVFSFGIYYMNRLLVRGPVDLSREDEEAGPSRTLAAVGPGGREAYGGGRP</sequence>
<keyword evidence="10 12" id="KW-0408">Iron</keyword>
<dbReference type="Proteomes" id="UP001320898">
    <property type="component" value="Unassembled WGS sequence"/>
</dbReference>
<comment type="similarity">
    <text evidence="2 12">Belongs to the cytochrome ubiquinol oxidase subunit 1 family.</text>
</comment>
<feature type="transmembrane region" description="Helical" evidence="12">
    <location>
        <begin position="125"/>
        <end position="146"/>
    </location>
</feature>
<keyword evidence="9 12" id="KW-1133">Transmembrane helix</keyword>
<dbReference type="EMBL" id="JALIDZ010000005">
    <property type="protein sequence ID" value="MCT8972501.1"/>
    <property type="molecule type" value="Genomic_DNA"/>
</dbReference>
<feature type="compositionally biased region" description="Gly residues" evidence="13">
    <location>
        <begin position="456"/>
        <end position="468"/>
    </location>
</feature>
<protein>
    <submittedName>
        <fullName evidence="14">Cytochrome ubiquinol oxidase subunit I</fullName>
    </submittedName>
</protein>
<keyword evidence="3 12" id="KW-0813">Transport</keyword>
<dbReference type="GO" id="GO:0020037">
    <property type="term" value="F:heme binding"/>
    <property type="evidence" value="ECO:0007669"/>
    <property type="project" value="TreeGrafter"/>
</dbReference>
<evidence type="ECO:0000256" key="12">
    <source>
        <dbReference type="PIRNR" id="PIRNR006446"/>
    </source>
</evidence>
<accession>A0AAW5QWR8</accession>
<feature type="region of interest" description="Disordered" evidence="13">
    <location>
        <begin position="441"/>
        <end position="468"/>
    </location>
</feature>
<keyword evidence="8 12" id="KW-0249">Electron transport</keyword>
<feature type="transmembrane region" description="Helical" evidence="12">
    <location>
        <begin position="96"/>
        <end position="118"/>
    </location>
</feature>
<dbReference type="Pfam" id="PF01654">
    <property type="entry name" value="Cyt_bd_oxida_I"/>
    <property type="match status" value="1"/>
</dbReference>
<evidence type="ECO:0000256" key="5">
    <source>
        <dbReference type="ARBA" id="ARBA00022617"/>
    </source>
</evidence>
<dbReference type="PANTHER" id="PTHR30365:SF14">
    <property type="entry name" value="CYTOCHROME BD MENAQUINOL OXIDASE SUBUNIT I-RELATED"/>
    <property type="match status" value="1"/>
</dbReference>
<feature type="transmembrane region" description="Helical" evidence="12">
    <location>
        <begin position="53"/>
        <end position="76"/>
    </location>
</feature>
<proteinExistence type="inferred from homology"/>
<evidence type="ECO:0000256" key="9">
    <source>
        <dbReference type="ARBA" id="ARBA00022989"/>
    </source>
</evidence>
<dbReference type="RefSeq" id="WP_261616084.1">
    <property type="nucleotide sequence ID" value="NZ_JALIDZ010000005.1"/>
</dbReference>
<comment type="caution">
    <text evidence="14">The sequence shown here is derived from an EMBL/GenBank/DDBJ whole genome shotgun (WGS) entry which is preliminary data.</text>
</comment>
<evidence type="ECO:0000256" key="2">
    <source>
        <dbReference type="ARBA" id="ARBA00009819"/>
    </source>
</evidence>
<dbReference type="InterPro" id="IPR002585">
    <property type="entry name" value="Cyt-d_ubiquinol_oxidase_su_1"/>
</dbReference>
<name>A0AAW5QWR8_9HYPH</name>
<keyword evidence="15" id="KW-1185">Reference proteome</keyword>
<dbReference type="PIRSF" id="PIRSF006446">
    <property type="entry name" value="Cyt_quinol_oxidase_1"/>
    <property type="match status" value="1"/>
</dbReference>
<reference evidence="14 15" key="1">
    <citation type="submission" date="2022-04" db="EMBL/GenBank/DDBJ databases">
        <authorList>
            <person name="Ye Y.-Q."/>
            <person name="Du Z.-J."/>
        </authorList>
    </citation>
    <scope>NUCLEOTIDE SEQUENCE [LARGE SCALE GENOMIC DNA]</scope>
    <source>
        <strain evidence="14 15">A6E488</strain>
    </source>
</reference>